<dbReference type="RefSeq" id="WP_316410961.1">
    <property type="nucleotide sequence ID" value="NZ_AP027081.1"/>
</dbReference>
<gene>
    <name evidence="13" type="ORF">METESE_03870</name>
</gene>
<keyword evidence="5" id="KW-0418">Kinase</keyword>
<dbReference type="PROSITE" id="PS50109">
    <property type="entry name" value="HIS_KIN"/>
    <property type="match status" value="1"/>
</dbReference>
<dbReference type="SUPFAM" id="SSF55785">
    <property type="entry name" value="PYP-like sensor domain (PAS domain)"/>
    <property type="match status" value="2"/>
</dbReference>
<feature type="domain" description="Histidine kinase" evidence="9">
    <location>
        <begin position="419"/>
        <end position="671"/>
    </location>
</feature>
<feature type="domain" description="PAS" evidence="11">
    <location>
        <begin position="274"/>
        <end position="344"/>
    </location>
</feature>
<dbReference type="InterPro" id="IPR000014">
    <property type="entry name" value="PAS"/>
</dbReference>
<evidence type="ECO:0000256" key="4">
    <source>
        <dbReference type="ARBA" id="ARBA00022741"/>
    </source>
</evidence>
<dbReference type="SUPFAM" id="SSF47384">
    <property type="entry name" value="Homodimeric domain of signal transducing histidine kinase"/>
    <property type="match status" value="1"/>
</dbReference>
<dbReference type="InterPro" id="IPR005467">
    <property type="entry name" value="His_kinase_dom"/>
</dbReference>
<organism evidence="13 14">
    <name type="scientific">Mesoterricola sediminis</name>
    <dbReference type="NCBI Taxonomy" id="2927980"/>
    <lineage>
        <taxon>Bacteria</taxon>
        <taxon>Pseudomonadati</taxon>
        <taxon>Acidobacteriota</taxon>
        <taxon>Holophagae</taxon>
        <taxon>Holophagales</taxon>
        <taxon>Holophagaceae</taxon>
        <taxon>Mesoterricola</taxon>
    </lineage>
</organism>
<dbReference type="Proteomes" id="UP001228113">
    <property type="component" value="Chromosome"/>
</dbReference>
<evidence type="ECO:0000256" key="7">
    <source>
        <dbReference type="ARBA" id="ARBA00023012"/>
    </source>
</evidence>
<keyword evidence="4" id="KW-0547">Nucleotide-binding</keyword>
<dbReference type="InterPro" id="IPR000700">
    <property type="entry name" value="PAS-assoc_C"/>
</dbReference>
<keyword evidence="7" id="KW-0902">Two-component regulatory system</keyword>
<reference evidence="13" key="1">
    <citation type="journal article" date="2023" name="Int. J. Syst. Evol. Microbiol.">
        <title>Mesoterricola silvestris gen. nov., sp. nov., Mesoterricola sediminis sp. nov., Geothrix oryzae sp. nov., Geothrix edaphica sp. nov., Geothrix rubra sp. nov., and Geothrix limicola sp. nov., six novel members of Acidobacteriota isolated from soils.</title>
        <authorList>
            <person name="Itoh H."/>
            <person name="Sugisawa Y."/>
            <person name="Mise K."/>
            <person name="Xu Z."/>
            <person name="Kuniyasu M."/>
            <person name="Ushijima N."/>
            <person name="Kawano K."/>
            <person name="Kobayashi E."/>
            <person name="Shiratori Y."/>
            <person name="Masuda Y."/>
            <person name="Senoo K."/>
        </authorList>
    </citation>
    <scope>NUCLEOTIDE SEQUENCE</scope>
    <source>
        <strain evidence="13">W786</strain>
    </source>
</reference>
<dbReference type="InterPro" id="IPR003594">
    <property type="entry name" value="HATPase_dom"/>
</dbReference>
<dbReference type="Gene3D" id="3.30.565.10">
    <property type="entry name" value="Histidine kinase-like ATPase, C-terminal domain"/>
    <property type="match status" value="1"/>
</dbReference>
<keyword evidence="6" id="KW-0067">ATP-binding</keyword>
<accession>A0AA48GPZ4</accession>
<dbReference type="SUPFAM" id="SSF55874">
    <property type="entry name" value="ATPase domain of HSP90 chaperone/DNA topoisomerase II/histidine kinase"/>
    <property type="match status" value="1"/>
</dbReference>
<evidence type="ECO:0000259" key="12">
    <source>
        <dbReference type="PROSITE" id="PS50113"/>
    </source>
</evidence>
<dbReference type="PROSITE" id="PS50112">
    <property type="entry name" value="PAS"/>
    <property type="match status" value="1"/>
</dbReference>
<dbReference type="Gene3D" id="3.40.50.2300">
    <property type="match status" value="1"/>
</dbReference>
<dbReference type="Gene3D" id="1.10.287.130">
    <property type="match status" value="1"/>
</dbReference>
<evidence type="ECO:0000313" key="13">
    <source>
        <dbReference type="EMBL" id="BDU75429.1"/>
    </source>
</evidence>
<name>A0AA48GPZ4_9BACT</name>
<dbReference type="AlphaFoldDB" id="A0AA48GPZ4"/>
<evidence type="ECO:0000256" key="6">
    <source>
        <dbReference type="ARBA" id="ARBA00022840"/>
    </source>
</evidence>
<dbReference type="Gene3D" id="3.30.450.20">
    <property type="entry name" value="PAS domain"/>
    <property type="match status" value="2"/>
</dbReference>
<proteinExistence type="predicted"/>
<dbReference type="CDD" id="cd00156">
    <property type="entry name" value="REC"/>
    <property type="match status" value="1"/>
</dbReference>
<dbReference type="PROSITE" id="PS50113">
    <property type="entry name" value="PAC"/>
    <property type="match status" value="1"/>
</dbReference>
<evidence type="ECO:0000259" key="11">
    <source>
        <dbReference type="PROSITE" id="PS50112"/>
    </source>
</evidence>
<dbReference type="InterPro" id="IPR036890">
    <property type="entry name" value="HATPase_C_sf"/>
</dbReference>
<dbReference type="SMART" id="SM00086">
    <property type="entry name" value="PAC"/>
    <property type="match status" value="1"/>
</dbReference>
<feature type="domain" description="Response regulatory" evidence="10">
    <location>
        <begin position="17"/>
        <end position="133"/>
    </location>
</feature>
<dbReference type="SMART" id="SM00091">
    <property type="entry name" value="PAS"/>
    <property type="match status" value="1"/>
</dbReference>
<dbReference type="InterPro" id="IPR001610">
    <property type="entry name" value="PAC"/>
</dbReference>
<evidence type="ECO:0000256" key="5">
    <source>
        <dbReference type="ARBA" id="ARBA00022777"/>
    </source>
</evidence>
<dbReference type="SMART" id="SM00448">
    <property type="entry name" value="REC"/>
    <property type="match status" value="1"/>
</dbReference>
<dbReference type="PANTHER" id="PTHR43065:SF46">
    <property type="entry name" value="C4-DICARBOXYLATE TRANSPORT SENSOR PROTEIN DCTB"/>
    <property type="match status" value="1"/>
</dbReference>
<dbReference type="InterPro" id="IPR036097">
    <property type="entry name" value="HisK_dim/P_sf"/>
</dbReference>
<evidence type="ECO:0000313" key="14">
    <source>
        <dbReference type="Proteomes" id="UP001228113"/>
    </source>
</evidence>
<evidence type="ECO:0000256" key="8">
    <source>
        <dbReference type="PROSITE-ProRule" id="PRU00169"/>
    </source>
</evidence>
<dbReference type="NCBIfam" id="TIGR00229">
    <property type="entry name" value="sensory_box"/>
    <property type="match status" value="1"/>
</dbReference>
<dbReference type="Pfam" id="PF02518">
    <property type="entry name" value="HATPase_c"/>
    <property type="match status" value="1"/>
</dbReference>
<protein>
    <recommendedName>
        <fullName evidence="2">histidine kinase</fullName>
        <ecNumber evidence="2">2.7.13.3</ecNumber>
    </recommendedName>
</protein>
<evidence type="ECO:0000256" key="3">
    <source>
        <dbReference type="ARBA" id="ARBA00022679"/>
    </source>
</evidence>
<evidence type="ECO:0000256" key="2">
    <source>
        <dbReference type="ARBA" id="ARBA00012438"/>
    </source>
</evidence>
<dbReference type="Pfam" id="PF00072">
    <property type="entry name" value="Response_reg"/>
    <property type="match status" value="1"/>
</dbReference>
<evidence type="ECO:0000259" key="10">
    <source>
        <dbReference type="PROSITE" id="PS50110"/>
    </source>
</evidence>
<dbReference type="Pfam" id="PF08447">
    <property type="entry name" value="PAS_3"/>
    <property type="match status" value="1"/>
</dbReference>
<dbReference type="InterPro" id="IPR035965">
    <property type="entry name" value="PAS-like_dom_sf"/>
</dbReference>
<evidence type="ECO:0000256" key="1">
    <source>
        <dbReference type="ARBA" id="ARBA00000085"/>
    </source>
</evidence>
<dbReference type="EMBL" id="AP027081">
    <property type="protein sequence ID" value="BDU75429.1"/>
    <property type="molecule type" value="Genomic_DNA"/>
</dbReference>
<dbReference type="PANTHER" id="PTHR43065">
    <property type="entry name" value="SENSOR HISTIDINE KINASE"/>
    <property type="match status" value="1"/>
</dbReference>
<dbReference type="PROSITE" id="PS50110">
    <property type="entry name" value="RESPONSE_REGULATORY"/>
    <property type="match status" value="1"/>
</dbReference>
<dbReference type="GO" id="GO:0005524">
    <property type="term" value="F:ATP binding"/>
    <property type="evidence" value="ECO:0007669"/>
    <property type="project" value="UniProtKB-KW"/>
</dbReference>
<dbReference type="InterPro" id="IPR013655">
    <property type="entry name" value="PAS_fold_3"/>
</dbReference>
<feature type="modified residue" description="4-aspartylphosphate" evidence="8">
    <location>
        <position position="68"/>
    </location>
</feature>
<dbReference type="PRINTS" id="PR00344">
    <property type="entry name" value="BCTRLSENSOR"/>
</dbReference>
<dbReference type="KEGG" id="msea:METESE_03870"/>
<dbReference type="InterPro" id="IPR004358">
    <property type="entry name" value="Sig_transdc_His_kin-like_C"/>
</dbReference>
<dbReference type="CDD" id="cd00130">
    <property type="entry name" value="PAS"/>
    <property type="match status" value="1"/>
</dbReference>
<dbReference type="GO" id="GO:0000155">
    <property type="term" value="F:phosphorelay sensor kinase activity"/>
    <property type="evidence" value="ECO:0007669"/>
    <property type="project" value="InterPro"/>
</dbReference>
<dbReference type="InterPro" id="IPR011006">
    <property type="entry name" value="CheY-like_superfamily"/>
</dbReference>
<keyword evidence="14" id="KW-1185">Reference proteome</keyword>
<evidence type="ECO:0000259" key="9">
    <source>
        <dbReference type="PROSITE" id="PS50109"/>
    </source>
</evidence>
<dbReference type="SUPFAM" id="SSF52172">
    <property type="entry name" value="CheY-like"/>
    <property type="match status" value="1"/>
</dbReference>
<comment type="catalytic activity">
    <reaction evidence="1">
        <text>ATP + protein L-histidine = ADP + protein N-phospho-L-histidine.</text>
        <dbReference type="EC" id="2.7.13.3"/>
    </reaction>
</comment>
<sequence length="673" mass="74079">MLAEAAPAHESPEPPAHILVVDPDPHYCDLVARILTPKYGFEACFTARTLAEAEAHLRSGGISLIFVDLNLRESRGIDTLRAVQALAGDAQILVLTAVTDEVLGLQAMRQGAHDFLTKGHLGPDALRRTARYALERHKAGRALLRSQTLLSASLDAVRACIAILDADRRILMVNNRWRETGPSINPLVQGTGPGCDYFQHLQDLARPEDTAVVEEVLAGRQSSCCLDYPVEVPGGTAWYELRVEAFHEHGTSHFLVAHFEITARKLLEVDLKASQDLFTLITQNIIDLVSIVDASGRRLFLSPSYERQLGYPLEELHRLDTLALVHPEDRPRLETMLERLFLGDAVSGHSYRLLRRDGQYRTFEANGSPIPRPFGQPHRALLVARDVTDRLAAEEERQAMEVQLRQAQKLEAIGQLAAGIAHEINTPIQYVGDNTIFLRDTFKELSDFLEGLQGEVRQGRPLAPDDLGRRLEALDTEYLVDEIPRAIQQTLDGVGRVSRIVAAMKDFSHPGGSRERVDLNRAVESTITVSRNAWKYCATLEMDLDPTLPPVPCFPSELNQAVLNLVVNAAHAIEEKRAVQPQAEPGLIRVSTRNAGGQVEIRVSDNGTGIPEAIRTRIFDPFFTTKAVGKGTGQGLSIVRAVVVDKHGGAVDVASDPGRGTTFLLSLPLEVRS</sequence>
<dbReference type="SMART" id="SM00387">
    <property type="entry name" value="HATPase_c"/>
    <property type="match status" value="1"/>
</dbReference>
<keyword evidence="8" id="KW-0597">Phosphoprotein</keyword>
<dbReference type="InterPro" id="IPR001789">
    <property type="entry name" value="Sig_transdc_resp-reg_receiver"/>
</dbReference>
<dbReference type="EC" id="2.7.13.3" evidence="2"/>
<feature type="domain" description="PAC" evidence="12">
    <location>
        <begin position="347"/>
        <end position="399"/>
    </location>
</feature>
<keyword evidence="3" id="KW-0808">Transferase</keyword>